<organism evidence="2 3">
    <name type="scientific">Bradyrhizobium sediminis</name>
    <dbReference type="NCBI Taxonomy" id="2840469"/>
    <lineage>
        <taxon>Bacteria</taxon>
        <taxon>Pseudomonadati</taxon>
        <taxon>Pseudomonadota</taxon>
        <taxon>Alphaproteobacteria</taxon>
        <taxon>Hyphomicrobiales</taxon>
        <taxon>Nitrobacteraceae</taxon>
        <taxon>Bradyrhizobium</taxon>
    </lineage>
</organism>
<keyword evidence="1" id="KW-1133">Transmembrane helix</keyword>
<name>A0A975NWS6_9BRAD</name>
<feature type="transmembrane region" description="Helical" evidence="1">
    <location>
        <begin position="124"/>
        <end position="144"/>
    </location>
</feature>
<feature type="transmembrane region" description="Helical" evidence="1">
    <location>
        <begin position="28"/>
        <end position="45"/>
    </location>
</feature>
<evidence type="ECO:0000313" key="3">
    <source>
        <dbReference type="Proteomes" id="UP000676951"/>
    </source>
</evidence>
<keyword evidence="1" id="KW-0812">Transmembrane</keyword>
<evidence type="ECO:0000256" key="1">
    <source>
        <dbReference type="SAM" id="Phobius"/>
    </source>
</evidence>
<reference evidence="2 3" key="1">
    <citation type="submission" date="2021-06" db="EMBL/GenBank/DDBJ databases">
        <title>Bradyrhizobium sp. S2-11-4 Genome sequencing.</title>
        <authorList>
            <person name="Jin L."/>
        </authorList>
    </citation>
    <scope>NUCLEOTIDE SEQUENCE [LARGE SCALE GENOMIC DNA]</scope>
    <source>
        <strain evidence="2 3">S2-11-4</strain>
    </source>
</reference>
<proteinExistence type="predicted"/>
<accession>A0A975NWS6</accession>
<dbReference type="EMBL" id="CP076136">
    <property type="protein sequence ID" value="QWG22832.1"/>
    <property type="molecule type" value="Genomic_DNA"/>
</dbReference>
<keyword evidence="1" id="KW-0472">Membrane</keyword>
<gene>
    <name evidence="2" type="ORF">KMZ93_23225</name>
</gene>
<dbReference type="AlphaFoldDB" id="A0A975NWS6"/>
<feature type="transmembrane region" description="Helical" evidence="1">
    <location>
        <begin position="65"/>
        <end position="86"/>
    </location>
</feature>
<feature type="transmembrane region" description="Helical" evidence="1">
    <location>
        <begin position="98"/>
        <end position="118"/>
    </location>
</feature>
<dbReference type="RefSeq" id="WP_215603596.1">
    <property type="nucleotide sequence ID" value="NZ_CP076136.1"/>
</dbReference>
<keyword evidence="3" id="KW-1185">Reference proteome</keyword>
<protein>
    <submittedName>
        <fullName evidence="2">Uncharacterized protein</fullName>
    </submittedName>
</protein>
<dbReference type="Proteomes" id="UP000676951">
    <property type="component" value="Chromosome"/>
</dbReference>
<sequence length="152" mass="15923">MSTERLKGTTLGDRGIVATPPRRRWRSAAAILLGFVAVVVLSLGTDQVLHMLGVYPPWSEPMKDTGLLLLALSYRIVYTVAGGYIAASLAPGAPMRHAVILGLIGLIPGTAGIVAAASTELGPLWYPVVLDLAGLPCCWLGGVLHRATQAGR</sequence>
<evidence type="ECO:0000313" key="2">
    <source>
        <dbReference type="EMBL" id="QWG22832.1"/>
    </source>
</evidence>